<evidence type="ECO:0000259" key="4">
    <source>
        <dbReference type="Pfam" id="PF00291"/>
    </source>
</evidence>
<evidence type="ECO:0000256" key="2">
    <source>
        <dbReference type="ARBA" id="ARBA00022898"/>
    </source>
</evidence>
<dbReference type="GO" id="GO:0009097">
    <property type="term" value="P:isoleucine biosynthetic process"/>
    <property type="evidence" value="ECO:0007669"/>
    <property type="project" value="TreeGrafter"/>
</dbReference>
<dbReference type="RefSeq" id="WP_148339108.1">
    <property type="nucleotide sequence ID" value="NZ_LR699119.1"/>
</dbReference>
<organism evidence="5 6">
    <name type="scientific">Aquicella siphonis</name>
    <dbReference type="NCBI Taxonomy" id="254247"/>
    <lineage>
        <taxon>Bacteria</taxon>
        <taxon>Pseudomonadati</taxon>
        <taxon>Pseudomonadota</taxon>
        <taxon>Gammaproteobacteria</taxon>
        <taxon>Legionellales</taxon>
        <taxon>Coxiellaceae</taxon>
        <taxon>Aquicella</taxon>
    </lineage>
</organism>
<proteinExistence type="predicted"/>
<protein>
    <submittedName>
        <fullName evidence="5">L-threonine ammonia-lyase</fullName>
    </submittedName>
</protein>
<evidence type="ECO:0000313" key="6">
    <source>
        <dbReference type="Proteomes" id="UP000324194"/>
    </source>
</evidence>
<keyword evidence="2" id="KW-0663">Pyridoxal phosphate</keyword>
<dbReference type="InterPro" id="IPR050147">
    <property type="entry name" value="Ser/Thr_Dehydratase"/>
</dbReference>
<dbReference type="Gene3D" id="3.40.50.1100">
    <property type="match status" value="2"/>
</dbReference>
<dbReference type="InterPro" id="IPR036052">
    <property type="entry name" value="TrpB-like_PALP_sf"/>
</dbReference>
<dbReference type="PANTHER" id="PTHR48078:SF6">
    <property type="entry name" value="L-THREONINE DEHYDRATASE CATABOLIC TDCB"/>
    <property type="match status" value="1"/>
</dbReference>
<accession>A0A5E4PGX3</accession>
<keyword evidence="6" id="KW-1185">Reference proteome</keyword>
<dbReference type="EMBL" id="LR699119">
    <property type="protein sequence ID" value="VVC75835.1"/>
    <property type="molecule type" value="Genomic_DNA"/>
</dbReference>
<reference evidence="5 6" key="1">
    <citation type="submission" date="2019-08" db="EMBL/GenBank/DDBJ databases">
        <authorList>
            <person name="Guy L."/>
        </authorList>
    </citation>
    <scope>NUCLEOTIDE SEQUENCE [LARGE SCALE GENOMIC DNA]</scope>
    <source>
        <strain evidence="5 6">SGT-108</strain>
    </source>
</reference>
<dbReference type="GO" id="GO:0003941">
    <property type="term" value="F:L-serine ammonia-lyase activity"/>
    <property type="evidence" value="ECO:0007669"/>
    <property type="project" value="TreeGrafter"/>
</dbReference>
<evidence type="ECO:0000313" key="5">
    <source>
        <dbReference type="EMBL" id="VVC75835.1"/>
    </source>
</evidence>
<name>A0A5E4PGX3_9COXI</name>
<feature type="domain" description="Tryptophan synthase beta chain-like PALP" evidence="4">
    <location>
        <begin position="16"/>
        <end position="300"/>
    </location>
</feature>
<dbReference type="Proteomes" id="UP000324194">
    <property type="component" value="Chromosome 1"/>
</dbReference>
<dbReference type="GO" id="GO:0004794">
    <property type="term" value="F:threonine deaminase activity"/>
    <property type="evidence" value="ECO:0007669"/>
    <property type="project" value="TreeGrafter"/>
</dbReference>
<dbReference type="InterPro" id="IPR001926">
    <property type="entry name" value="TrpB-like_PALP"/>
</dbReference>
<comment type="cofactor">
    <cofactor evidence="1">
        <name>pyridoxal 5'-phosphate</name>
        <dbReference type="ChEBI" id="CHEBI:597326"/>
    </cofactor>
</comment>
<dbReference type="SUPFAM" id="SSF53686">
    <property type="entry name" value="Tryptophan synthase beta subunit-like PLP-dependent enzymes"/>
    <property type="match status" value="1"/>
</dbReference>
<dbReference type="AlphaFoldDB" id="A0A5E4PGX3"/>
<dbReference type="Pfam" id="PF00291">
    <property type="entry name" value="PALP"/>
    <property type="match status" value="1"/>
</dbReference>
<dbReference type="GO" id="GO:0006565">
    <property type="term" value="P:L-serine catabolic process"/>
    <property type="evidence" value="ECO:0007669"/>
    <property type="project" value="TreeGrafter"/>
</dbReference>
<evidence type="ECO:0000256" key="1">
    <source>
        <dbReference type="ARBA" id="ARBA00001933"/>
    </source>
</evidence>
<keyword evidence="3 5" id="KW-0456">Lyase</keyword>
<dbReference type="GO" id="GO:0006567">
    <property type="term" value="P:L-threonine catabolic process"/>
    <property type="evidence" value="ECO:0007669"/>
    <property type="project" value="TreeGrafter"/>
</dbReference>
<dbReference type="PANTHER" id="PTHR48078">
    <property type="entry name" value="THREONINE DEHYDRATASE, MITOCHONDRIAL-RELATED"/>
    <property type="match status" value="1"/>
</dbReference>
<dbReference type="OrthoDB" id="9811476at2"/>
<gene>
    <name evidence="5" type="primary">tdcB</name>
    <name evidence="5" type="ORF">AQUSIP_11320</name>
</gene>
<evidence type="ECO:0000256" key="3">
    <source>
        <dbReference type="ARBA" id="ARBA00023239"/>
    </source>
</evidence>
<dbReference type="KEGG" id="asip:AQUSIP_11320"/>
<sequence>MHDYLRDTITVLDNQLIRTPLLPFHTLDSARRAAIFLKAENLQLFGSYKIRGIVSLIKQETTRDLRQGLSAASAGNMAQAVAYSAKLLQVPCRIYAPNSAPRLKIDMINKLGAELIELPYEKVWGLVRGDETPAGRHVFIHPAMNDFLLAGYAGIAREIIEDLPDADAIVIPFGVGGLSLGIGKFIHQARPDIAVYTCEPETAAPLKKSLQSGRASSVNRSPSFVDAIGTPEVLPHVFEQLAPILRDSLVVTLDEIKSALKCLFLYNKLVCEGAAAAGVAGAIQLAALGVHRNIVCILTGGNIDINVLHRAIA</sequence>